<evidence type="ECO:0000256" key="7">
    <source>
        <dbReference type="HAMAP-Rule" id="MF_00120"/>
    </source>
</evidence>
<dbReference type="InterPro" id="IPR023631">
    <property type="entry name" value="Amidase_dom"/>
</dbReference>
<dbReference type="AlphaFoldDB" id="A0A7K1YCD1"/>
<comment type="function">
    <text evidence="7">Allows the formation of correctly charged Gln-tRNA(Gln) through the transamidation of misacylated Glu-tRNA(Gln) in organisms which lack glutaminyl-tRNA synthetase. The reaction takes place in the presence of glutamine and ATP through an activated gamma-phospho-Glu-tRNA(Gln).</text>
</comment>
<dbReference type="GO" id="GO:0030956">
    <property type="term" value="C:glutamyl-tRNA(Gln) amidotransferase complex"/>
    <property type="evidence" value="ECO:0007669"/>
    <property type="project" value="InterPro"/>
</dbReference>
<dbReference type="EC" id="6.3.5.7" evidence="7"/>
<dbReference type="RefSeq" id="WP_160844930.1">
    <property type="nucleotide sequence ID" value="NZ_WVHT01000005.1"/>
</dbReference>
<dbReference type="HAMAP" id="MF_00120">
    <property type="entry name" value="GatA"/>
    <property type="match status" value="1"/>
</dbReference>
<dbReference type="GO" id="GO:0050567">
    <property type="term" value="F:glutaminyl-tRNA synthase (glutamine-hydrolyzing) activity"/>
    <property type="evidence" value="ECO:0007669"/>
    <property type="project" value="UniProtKB-UniRule"/>
</dbReference>
<keyword evidence="9" id="KW-0808">Transferase</keyword>
<evidence type="ECO:0000256" key="4">
    <source>
        <dbReference type="ARBA" id="ARBA00022741"/>
    </source>
</evidence>
<comment type="subunit">
    <text evidence="1 7">Heterotrimer of A, B and C subunits.</text>
</comment>
<evidence type="ECO:0000259" key="8">
    <source>
        <dbReference type="Pfam" id="PF01425"/>
    </source>
</evidence>
<dbReference type="InterPro" id="IPR036928">
    <property type="entry name" value="AS_sf"/>
</dbReference>
<reference evidence="9 10" key="1">
    <citation type="submission" date="2019-11" db="EMBL/GenBank/DDBJ databases">
        <title>Pedobacter sp. HMF7647 Genome sequencing and assembly.</title>
        <authorList>
            <person name="Kang H."/>
            <person name="Kim H."/>
            <person name="Joh K."/>
        </authorList>
    </citation>
    <scope>NUCLEOTIDE SEQUENCE [LARGE SCALE GENOMIC DNA]</scope>
    <source>
        <strain evidence="9 10">HMF7647</strain>
    </source>
</reference>
<keyword evidence="10" id="KW-1185">Reference proteome</keyword>
<dbReference type="InterPro" id="IPR004412">
    <property type="entry name" value="GatA"/>
</dbReference>
<keyword evidence="3 7" id="KW-0436">Ligase</keyword>
<dbReference type="GO" id="GO:0016740">
    <property type="term" value="F:transferase activity"/>
    <property type="evidence" value="ECO:0007669"/>
    <property type="project" value="UniProtKB-KW"/>
</dbReference>
<evidence type="ECO:0000313" key="9">
    <source>
        <dbReference type="EMBL" id="MXV51749.1"/>
    </source>
</evidence>
<keyword evidence="5 7" id="KW-0067">ATP-binding</keyword>
<dbReference type="PANTHER" id="PTHR11895:SF7">
    <property type="entry name" value="GLUTAMYL-TRNA(GLN) AMIDOTRANSFERASE SUBUNIT A, MITOCHONDRIAL"/>
    <property type="match status" value="1"/>
</dbReference>
<evidence type="ECO:0000256" key="6">
    <source>
        <dbReference type="ARBA" id="ARBA00022917"/>
    </source>
</evidence>
<dbReference type="GO" id="GO:0005524">
    <property type="term" value="F:ATP binding"/>
    <property type="evidence" value="ECO:0007669"/>
    <property type="project" value="UniProtKB-KW"/>
</dbReference>
<sequence>MKRYTTLSEIRQDIDAGELELTSLVEHYLQRIEEEKHLNAFVEVFGEEARQEAARITEKIAAGSAGRLAGMVIGIKDIICYKSHGVSVGSKILENYKSIFSSTVVERLLAEDAIIIGRLNCDEFAMGGSNENSFYGPVKNYVDNTKVAGGSSGGSAVAVQAGLCLAALGTDTGGSVRQPAAFCGVVGVKPTYGRVSRHGIVAYASSFDQVGPLANSVEDAALILEIIAGPDEYDSTVSLKPVPSYSGNLKSSGKKKIAILSEVLEAEGLDPEIKQLTENTIARLKGDGHTVEAVSFPYLEYVVPTYYILTTAEASSNLARYDGVHYGYRSPNATDLESTYKKSRTEGFGAEVKRRIMIGTFVLSAGYYDSFYGKAQKVRQLIRAKTDEILSKYDFILMPTTPTPAFGIGEKMSDPVVMYLADIFTVQASLAGIPAVSLPLGNNSNNLPLGIQFLGKRFGEGDLLAFSKYIMESTHRPTV</sequence>
<comment type="caution">
    <text evidence="9">The sequence shown here is derived from an EMBL/GenBank/DDBJ whole genome shotgun (WGS) entry which is preliminary data.</text>
</comment>
<dbReference type="EMBL" id="WVHT01000005">
    <property type="protein sequence ID" value="MXV51749.1"/>
    <property type="molecule type" value="Genomic_DNA"/>
</dbReference>
<organism evidence="9 10">
    <name type="scientific">Hufsiella arboris</name>
    <dbReference type="NCBI Taxonomy" id="2695275"/>
    <lineage>
        <taxon>Bacteria</taxon>
        <taxon>Pseudomonadati</taxon>
        <taxon>Bacteroidota</taxon>
        <taxon>Sphingobacteriia</taxon>
        <taxon>Sphingobacteriales</taxon>
        <taxon>Sphingobacteriaceae</taxon>
        <taxon>Hufsiella</taxon>
    </lineage>
</organism>
<dbReference type="GO" id="GO:0006412">
    <property type="term" value="P:translation"/>
    <property type="evidence" value="ECO:0007669"/>
    <property type="project" value="UniProtKB-UniRule"/>
</dbReference>
<comment type="catalytic activity">
    <reaction evidence="7">
        <text>L-glutamyl-tRNA(Gln) + L-glutamine + ATP + H2O = L-glutaminyl-tRNA(Gln) + L-glutamate + ADP + phosphate + H(+)</text>
        <dbReference type="Rhea" id="RHEA:17521"/>
        <dbReference type="Rhea" id="RHEA-COMP:9681"/>
        <dbReference type="Rhea" id="RHEA-COMP:9684"/>
        <dbReference type="ChEBI" id="CHEBI:15377"/>
        <dbReference type="ChEBI" id="CHEBI:15378"/>
        <dbReference type="ChEBI" id="CHEBI:29985"/>
        <dbReference type="ChEBI" id="CHEBI:30616"/>
        <dbReference type="ChEBI" id="CHEBI:43474"/>
        <dbReference type="ChEBI" id="CHEBI:58359"/>
        <dbReference type="ChEBI" id="CHEBI:78520"/>
        <dbReference type="ChEBI" id="CHEBI:78521"/>
        <dbReference type="ChEBI" id="CHEBI:456216"/>
        <dbReference type="EC" id="6.3.5.7"/>
    </reaction>
</comment>
<dbReference type="Proteomes" id="UP000466586">
    <property type="component" value="Unassembled WGS sequence"/>
</dbReference>
<feature type="active site" description="Acyl-ester intermediate" evidence="7">
    <location>
        <position position="175"/>
    </location>
</feature>
<dbReference type="NCBIfam" id="TIGR00132">
    <property type="entry name" value="gatA"/>
    <property type="match status" value="1"/>
</dbReference>
<evidence type="ECO:0000256" key="1">
    <source>
        <dbReference type="ARBA" id="ARBA00011123"/>
    </source>
</evidence>
<keyword evidence="4 7" id="KW-0547">Nucleotide-binding</keyword>
<feature type="domain" description="Amidase" evidence="8">
    <location>
        <begin position="24"/>
        <end position="464"/>
    </location>
</feature>
<accession>A0A7K1YCD1</accession>
<dbReference type="Pfam" id="PF01425">
    <property type="entry name" value="Amidase"/>
    <property type="match status" value="1"/>
</dbReference>
<dbReference type="SUPFAM" id="SSF75304">
    <property type="entry name" value="Amidase signature (AS) enzymes"/>
    <property type="match status" value="1"/>
</dbReference>
<evidence type="ECO:0000313" key="10">
    <source>
        <dbReference type="Proteomes" id="UP000466586"/>
    </source>
</evidence>
<dbReference type="InterPro" id="IPR000120">
    <property type="entry name" value="Amidase"/>
</dbReference>
<name>A0A7K1YCD1_9SPHI</name>
<feature type="active site" description="Charge relay system" evidence="7">
    <location>
        <position position="76"/>
    </location>
</feature>
<feature type="active site" description="Charge relay system" evidence="7">
    <location>
        <position position="151"/>
    </location>
</feature>
<keyword evidence="6 7" id="KW-0648">Protein biosynthesis</keyword>
<gene>
    <name evidence="7 9" type="primary">gatA</name>
    <name evidence="9" type="ORF">GS399_12260</name>
</gene>
<evidence type="ECO:0000256" key="3">
    <source>
        <dbReference type="ARBA" id="ARBA00022598"/>
    </source>
</evidence>
<proteinExistence type="inferred from homology"/>
<dbReference type="Gene3D" id="3.90.1300.10">
    <property type="entry name" value="Amidase signature (AS) domain"/>
    <property type="match status" value="1"/>
</dbReference>
<dbReference type="PANTHER" id="PTHR11895">
    <property type="entry name" value="TRANSAMIDASE"/>
    <property type="match status" value="1"/>
</dbReference>
<evidence type="ECO:0000256" key="5">
    <source>
        <dbReference type="ARBA" id="ARBA00022840"/>
    </source>
</evidence>
<protein>
    <recommendedName>
        <fullName evidence="2 7">Glutamyl-tRNA(Gln) amidotransferase subunit A</fullName>
        <shortName evidence="7">Glu-ADT subunit A</shortName>
        <ecNumber evidence="7">6.3.5.7</ecNumber>
    </recommendedName>
</protein>
<comment type="similarity">
    <text evidence="7">Belongs to the amidase family. GatA subfamily.</text>
</comment>
<evidence type="ECO:0000256" key="2">
    <source>
        <dbReference type="ARBA" id="ARBA00014428"/>
    </source>
</evidence>